<dbReference type="SUPFAM" id="SSF102114">
    <property type="entry name" value="Radical SAM enzymes"/>
    <property type="match status" value="1"/>
</dbReference>
<accession>A0AA45WU73</accession>
<dbReference type="Gene3D" id="2.30.42.10">
    <property type="match status" value="1"/>
</dbReference>
<dbReference type="Gene3D" id="3.20.20.70">
    <property type="entry name" value="Aldolase class I"/>
    <property type="match status" value="1"/>
</dbReference>
<dbReference type="Proteomes" id="UP001158066">
    <property type="component" value="Unassembled WGS sequence"/>
</dbReference>
<sequence>MECVKLKDMRTDNIISRVVPESIASELGVRAGDCLIAINGCPVEDVIDYRFLTADENIELTLQRADGSEWVLEIVKDYDDELGIEFENPVMAETRQCRNKCLFCFIDQMPPGMRSALYVKDDDSRLSFLQGNYITLTNMKPDEIDKIIRYRISPLNISVHTTNPELRVQMLNNRSAGNLMTILKRFHEKHIYMNLQIVLCPGFNDSSELDRTLTDMEPLADSIISIAVVPVGITKYQKNAALKPVTGSKARQVLKQIHQWQNRWENKLGRKLVYPADEFYLKAEEPWPDASAYEAFYQLENGVGMLASFELDATAFLQKMPLIRKRHPFHMTIATGEAAAPFMMLLAEKLMQKVEGLVVKVIPVVNTFFGPSITVSGLVTGQDLVTCLKGEFLGDFVMIPENMLKHGELVFLDDLTVSDVSQQLGIKVLSCQVDGSQWIKTMLRQSTRNTKSRSEL</sequence>
<dbReference type="AlphaFoldDB" id="A0AA45WU73"/>
<dbReference type="Pfam" id="PF19238">
    <property type="entry name" value="Radical_SAM_2"/>
    <property type="match status" value="1"/>
</dbReference>
<dbReference type="Pfam" id="PF17820">
    <property type="entry name" value="PDZ_6"/>
    <property type="match status" value="1"/>
</dbReference>
<evidence type="ECO:0000313" key="5">
    <source>
        <dbReference type="Proteomes" id="UP001158066"/>
    </source>
</evidence>
<reference evidence="4" key="1">
    <citation type="submission" date="2017-05" db="EMBL/GenBank/DDBJ databases">
        <authorList>
            <person name="Varghese N."/>
            <person name="Submissions S."/>
        </authorList>
    </citation>
    <scope>NUCLEOTIDE SEQUENCE</scope>
    <source>
        <strain evidence="4">Su22</strain>
    </source>
</reference>
<comment type="caution">
    <text evidence="4">The sequence shown here is derived from an EMBL/GenBank/DDBJ whole genome shotgun (WGS) entry which is preliminary data.</text>
</comment>
<evidence type="ECO:0000259" key="1">
    <source>
        <dbReference type="Pfam" id="PF04459"/>
    </source>
</evidence>
<evidence type="ECO:0000259" key="2">
    <source>
        <dbReference type="Pfam" id="PF17820"/>
    </source>
</evidence>
<dbReference type="InterPro" id="IPR058240">
    <property type="entry name" value="rSAM_sf"/>
</dbReference>
<feature type="domain" description="DUF512" evidence="1">
    <location>
        <begin position="229"/>
        <end position="432"/>
    </location>
</feature>
<feature type="domain" description="PDZ" evidence="2">
    <location>
        <begin position="14"/>
        <end position="64"/>
    </location>
</feature>
<evidence type="ECO:0000313" key="4">
    <source>
        <dbReference type="EMBL" id="SMP46730.1"/>
    </source>
</evidence>
<dbReference type="InterPro" id="IPR045375">
    <property type="entry name" value="Put_radical_SAM-like_N"/>
</dbReference>
<feature type="domain" description="Putative radical SAM N-terminal" evidence="3">
    <location>
        <begin position="76"/>
        <end position="226"/>
    </location>
</feature>
<dbReference type="EMBL" id="FXUF01000003">
    <property type="protein sequence ID" value="SMP46730.1"/>
    <property type="molecule type" value="Genomic_DNA"/>
</dbReference>
<protein>
    <submittedName>
        <fullName evidence="4">Radical SAM enzyme, TIGR03279 family</fullName>
    </submittedName>
</protein>
<name>A0AA45WU73_9CLOT</name>
<dbReference type="SUPFAM" id="SSF50156">
    <property type="entry name" value="PDZ domain-like"/>
    <property type="match status" value="1"/>
</dbReference>
<organism evidence="4 5">
    <name type="scientific">Anoxynatronum buryatiense</name>
    <dbReference type="NCBI Taxonomy" id="489973"/>
    <lineage>
        <taxon>Bacteria</taxon>
        <taxon>Bacillati</taxon>
        <taxon>Bacillota</taxon>
        <taxon>Clostridia</taxon>
        <taxon>Eubacteriales</taxon>
        <taxon>Clostridiaceae</taxon>
        <taxon>Anoxynatronum</taxon>
    </lineage>
</organism>
<dbReference type="InterPro" id="IPR036034">
    <property type="entry name" value="PDZ_sf"/>
</dbReference>
<dbReference type="InterPro" id="IPR041489">
    <property type="entry name" value="PDZ_6"/>
</dbReference>
<keyword evidence="5" id="KW-1185">Reference proteome</keyword>
<dbReference type="InterPro" id="IPR013785">
    <property type="entry name" value="Aldolase_TIM"/>
</dbReference>
<dbReference type="Pfam" id="PF04459">
    <property type="entry name" value="DUF512"/>
    <property type="match status" value="1"/>
</dbReference>
<proteinExistence type="predicted"/>
<gene>
    <name evidence="4" type="ORF">SAMN06296020_10346</name>
</gene>
<evidence type="ECO:0000259" key="3">
    <source>
        <dbReference type="Pfam" id="PF19238"/>
    </source>
</evidence>
<dbReference type="InterPro" id="IPR007549">
    <property type="entry name" value="DUF512"/>
</dbReference>